<feature type="signal peptide" evidence="7">
    <location>
        <begin position="1"/>
        <end position="23"/>
    </location>
</feature>
<feature type="chain" id="PRO_5044674325" evidence="7">
    <location>
        <begin position="24"/>
        <end position="84"/>
    </location>
</feature>
<dbReference type="Ensembl" id="ENSCCNT00000010120.1">
    <property type="protein sequence ID" value="ENSCCNP00000007655.1"/>
    <property type="gene ID" value="ENSCCNG00000008141.1"/>
</dbReference>
<dbReference type="Pfam" id="PF06446">
    <property type="entry name" value="Hepcidin"/>
    <property type="match status" value="1"/>
</dbReference>
<accession>A0A8C0WAJ5</accession>
<evidence type="ECO:0000256" key="6">
    <source>
        <dbReference type="ARBA" id="ARBA00023157"/>
    </source>
</evidence>
<comment type="subcellular location">
    <subcellularLocation>
        <location evidence="1">Secreted</location>
    </subcellularLocation>
</comment>
<evidence type="ECO:0000256" key="5">
    <source>
        <dbReference type="ARBA" id="ARBA00022729"/>
    </source>
</evidence>
<proteinExistence type="inferred from homology"/>
<evidence type="ECO:0000256" key="3">
    <source>
        <dbReference type="ARBA" id="ARBA00022525"/>
    </source>
</evidence>
<dbReference type="RefSeq" id="XP_020024097.1">
    <property type="nucleotide sequence ID" value="XM_020168508.1"/>
</dbReference>
<reference evidence="8" key="1">
    <citation type="submission" date="2023-09" db="UniProtKB">
        <authorList>
            <consortium name="Ensembl"/>
        </authorList>
    </citation>
    <scope>IDENTIFICATION</scope>
</reference>
<dbReference type="CTD" id="57817"/>
<evidence type="ECO:0000256" key="1">
    <source>
        <dbReference type="ARBA" id="ARBA00004613"/>
    </source>
</evidence>
<evidence type="ECO:0000256" key="7">
    <source>
        <dbReference type="SAM" id="SignalP"/>
    </source>
</evidence>
<dbReference type="PANTHER" id="PTHR16877:SF0">
    <property type="entry name" value="HEPCIDIN"/>
    <property type="match status" value="1"/>
</dbReference>
<reference evidence="10" key="2">
    <citation type="submission" date="2025-04" db="UniProtKB">
        <authorList>
            <consortium name="RefSeq"/>
        </authorList>
    </citation>
    <scope>IDENTIFICATION</scope>
    <source>
        <tissue evidence="10">Leukocyte</tissue>
    </source>
</reference>
<dbReference type="GeneID" id="109689583"/>
<dbReference type="GO" id="GO:0006879">
    <property type="term" value="P:intracellular iron ion homeostasis"/>
    <property type="evidence" value="ECO:0007669"/>
    <property type="project" value="InterPro"/>
</dbReference>
<keyword evidence="4" id="KW-0372">Hormone</keyword>
<dbReference type="GO" id="GO:0005179">
    <property type="term" value="F:hormone activity"/>
    <property type="evidence" value="ECO:0007669"/>
    <property type="project" value="UniProtKB-KW"/>
</dbReference>
<evidence type="ECO:0000256" key="4">
    <source>
        <dbReference type="ARBA" id="ARBA00022702"/>
    </source>
</evidence>
<dbReference type="AlphaFoldDB" id="A0A8C0WAJ5"/>
<dbReference type="InterPro" id="IPR010500">
    <property type="entry name" value="Hepcidin"/>
</dbReference>
<name>A0A8C0WAJ5_CASCN</name>
<gene>
    <name evidence="8 10" type="primary">Hamp</name>
</gene>
<keyword evidence="5 7" id="KW-0732">Signal</keyword>
<comment type="similarity">
    <text evidence="2">Belongs to the hepcidin family.</text>
</comment>
<keyword evidence="6" id="KW-1015">Disulfide bond</keyword>
<keyword evidence="3" id="KW-0964">Secreted</keyword>
<keyword evidence="9" id="KW-1185">Reference proteome</keyword>
<dbReference type="PANTHER" id="PTHR16877">
    <property type="entry name" value="HEPCIDIN"/>
    <property type="match status" value="1"/>
</dbReference>
<evidence type="ECO:0000313" key="10">
    <source>
        <dbReference type="RefSeq" id="XP_020024097.1"/>
    </source>
</evidence>
<dbReference type="GO" id="GO:0042742">
    <property type="term" value="P:defense response to bacterium"/>
    <property type="evidence" value="ECO:0007669"/>
    <property type="project" value="TreeGrafter"/>
</dbReference>
<dbReference type="OrthoDB" id="9428792at2759"/>
<dbReference type="KEGG" id="ccan:109689583"/>
<evidence type="ECO:0000313" key="9">
    <source>
        <dbReference type="Proteomes" id="UP001732720"/>
    </source>
</evidence>
<dbReference type="GO" id="GO:0034760">
    <property type="term" value="P:negative regulation of iron ion transmembrane transport"/>
    <property type="evidence" value="ECO:0007669"/>
    <property type="project" value="TreeGrafter"/>
</dbReference>
<protein>
    <submittedName>
        <fullName evidence="10">Hepcidin</fullName>
    </submittedName>
</protein>
<evidence type="ECO:0000313" key="8">
    <source>
        <dbReference type="Ensembl" id="ENSCCNP00000007655.1"/>
    </source>
</evidence>
<organism evidence="8">
    <name type="scientific">Castor canadensis</name>
    <name type="common">American beaver</name>
    <dbReference type="NCBI Taxonomy" id="51338"/>
    <lineage>
        <taxon>Eukaryota</taxon>
        <taxon>Metazoa</taxon>
        <taxon>Chordata</taxon>
        <taxon>Craniata</taxon>
        <taxon>Vertebrata</taxon>
        <taxon>Euteleostomi</taxon>
        <taxon>Mammalia</taxon>
        <taxon>Eutheria</taxon>
        <taxon>Euarchontoglires</taxon>
        <taxon>Glires</taxon>
        <taxon>Rodentia</taxon>
        <taxon>Castorimorpha</taxon>
        <taxon>Castoridae</taxon>
        <taxon>Castor</taxon>
    </lineage>
</organism>
<dbReference type="Proteomes" id="UP001732720">
    <property type="component" value="Chromosome 16"/>
</dbReference>
<evidence type="ECO:0000256" key="2">
    <source>
        <dbReference type="ARBA" id="ARBA00008022"/>
    </source>
</evidence>
<sequence length="84" mass="9316">MALNTQIRAACLLILLISSLTSGTILQQRTEQRADLQPQHTAEATAGLKPVFQRLRKRDTHLPICIFCCKCCNLKSNCGICCKV</sequence>
<dbReference type="GO" id="GO:0005615">
    <property type="term" value="C:extracellular space"/>
    <property type="evidence" value="ECO:0007669"/>
    <property type="project" value="TreeGrafter"/>
</dbReference>